<dbReference type="RefSeq" id="WP_380714308.1">
    <property type="nucleotide sequence ID" value="NZ_JBHUML010000006.1"/>
</dbReference>
<dbReference type="InterPro" id="IPR039052">
    <property type="entry name" value="Antitox_PemI-like"/>
</dbReference>
<comment type="caution">
    <text evidence="4">The sequence shown here is derived from an EMBL/GenBank/DDBJ whole genome shotgun (WGS) entry which is preliminary data.</text>
</comment>
<evidence type="ECO:0000259" key="3">
    <source>
        <dbReference type="PROSITE" id="PS51740"/>
    </source>
</evidence>
<dbReference type="NCBIfam" id="TIGR01439">
    <property type="entry name" value="lp_hng_hel_AbrB"/>
    <property type="match status" value="1"/>
</dbReference>
<evidence type="ECO:0000313" key="4">
    <source>
        <dbReference type="EMBL" id="MFD2706987.1"/>
    </source>
</evidence>
<protein>
    <submittedName>
        <fullName evidence="4">AbrB/MazE/SpoVT family DNA-binding domain-containing protein</fullName>
    </submittedName>
</protein>
<evidence type="ECO:0000313" key="5">
    <source>
        <dbReference type="Proteomes" id="UP001597520"/>
    </source>
</evidence>
<dbReference type="Proteomes" id="UP001597520">
    <property type="component" value="Unassembled WGS sequence"/>
</dbReference>
<dbReference type="InterPro" id="IPR007159">
    <property type="entry name" value="SpoVT-AbrB_dom"/>
</dbReference>
<dbReference type="PANTHER" id="PTHR40516">
    <property type="entry name" value="ANTITOXIN CHPS-RELATED"/>
    <property type="match status" value="1"/>
</dbReference>
<feature type="region of interest" description="Disordered" evidence="2">
    <location>
        <begin position="1"/>
        <end position="20"/>
    </location>
</feature>
<dbReference type="EMBL" id="JBHUML010000006">
    <property type="protein sequence ID" value="MFD2706987.1"/>
    <property type="molecule type" value="Genomic_DNA"/>
</dbReference>
<keyword evidence="1 4" id="KW-0238">DNA-binding</keyword>
<dbReference type="Gene3D" id="2.10.260.10">
    <property type="match status" value="1"/>
</dbReference>
<feature type="domain" description="SpoVT-AbrB" evidence="3">
    <location>
        <begin position="14"/>
        <end position="59"/>
    </location>
</feature>
<proteinExistence type="predicted"/>
<dbReference type="InterPro" id="IPR037914">
    <property type="entry name" value="SpoVT-AbrB_sf"/>
</dbReference>
<evidence type="ECO:0000256" key="2">
    <source>
        <dbReference type="SAM" id="MobiDB-lite"/>
    </source>
</evidence>
<name>A0ABW5T6X0_9BACI</name>
<feature type="region of interest" description="Disordered" evidence="2">
    <location>
        <begin position="70"/>
        <end position="90"/>
    </location>
</feature>
<dbReference type="PROSITE" id="PS51740">
    <property type="entry name" value="SPOVT_ABRB"/>
    <property type="match status" value="1"/>
</dbReference>
<keyword evidence="5" id="KW-1185">Reference proteome</keyword>
<dbReference type="SMART" id="SM00966">
    <property type="entry name" value="SpoVT_AbrB"/>
    <property type="match status" value="1"/>
</dbReference>
<evidence type="ECO:0000256" key="1">
    <source>
        <dbReference type="PROSITE-ProRule" id="PRU01076"/>
    </source>
</evidence>
<accession>A0ABW5T6X0</accession>
<sequence length="90" mass="10122">MQSKHYKGVSPMPTTAQNWGNSIGVRIPKKIADKFEIKNGTELEVSEDGKSIILKPVSNDPTLEELMEGITKENQHEETDWGKPEGNEVW</sequence>
<dbReference type="PANTHER" id="PTHR40516:SF1">
    <property type="entry name" value="ANTITOXIN CHPS-RELATED"/>
    <property type="match status" value="1"/>
</dbReference>
<dbReference type="Pfam" id="PF04014">
    <property type="entry name" value="MazE_antitoxin"/>
    <property type="match status" value="1"/>
</dbReference>
<reference evidence="5" key="1">
    <citation type="journal article" date="2019" name="Int. J. Syst. Evol. Microbiol.">
        <title>The Global Catalogue of Microorganisms (GCM) 10K type strain sequencing project: providing services to taxonomists for standard genome sequencing and annotation.</title>
        <authorList>
            <consortium name="The Broad Institute Genomics Platform"/>
            <consortium name="The Broad Institute Genome Sequencing Center for Infectious Disease"/>
            <person name="Wu L."/>
            <person name="Ma J."/>
        </authorList>
    </citation>
    <scope>NUCLEOTIDE SEQUENCE [LARGE SCALE GENOMIC DNA]</scope>
    <source>
        <strain evidence="5">KCTC 33792</strain>
    </source>
</reference>
<dbReference type="SUPFAM" id="SSF89447">
    <property type="entry name" value="AbrB/MazE/MraZ-like"/>
    <property type="match status" value="1"/>
</dbReference>
<dbReference type="GO" id="GO:0003677">
    <property type="term" value="F:DNA binding"/>
    <property type="evidence" value="ECO:0007669"/>
    <property type="project" value="UniProtKB-KW"/>
</dbReference>
<organism evidence="4 5">
    <name type="scientific">Salibacterium lacus</name>
    <dbReference type="NCBI Taxonomy" id="1898109"/>
    <lineage>
        <taxon>Bacteria</taxon>
        <taxon>Bacillati</taxon>
        <taxon>Bacillota</taxon>
        <taxon>Bacilli</taxon>
        <taxon>Bacillales</taxon>
        <taxon>Bacillaceae</taxon>
    </lineage>
</organism>
<gene>
    <name evidence="4" type="ORF">ACFSUB_16130</name>
</gene>